<dbReference type="AlphaFoldDB" id="A0AAD1U2V8"/>
<gene>
    <name evidence="1" type="ORF">ECRASSUSDP1_LOCUS2552</name>
</gene>
<organism evidence="1 2">
    <name type="scientific">Euplotes crassus</name>
    <dbReference type="NCBI Taxonomy" id="5936"/>
    <lineage>
        <taxon>Eukaryota</taxon>
        <taxon>Sar</taxon>
        <taxon>Alveolata</taxon>
        <taxon>Ciliophora</taxon>
        <taxon>Intramacronucleata</taxon>
        <taxon>Spirotrichea</taxon>
        <taxon>Hypotrichia</taxon>
        <taxon>Euplotida</taxon>
        <taxon>Euplotidae</taxon>
        <taxon>Moneuplotes</taxon>
    </lineage>
</organism>
<accession>A0AAD1U2V8</accession>
<comment type="caution">
    <text evidence="1">The sequence shown here is derived from an EMBL/GenBank/DDBJ whole genome shotgun (WGS) entry which is preliminary data.</text>
</comment>
<dbReference type="EMBL" id="CAMPGE010002438">
    <property type="protein sequence ID" value="CAI2361242.1"/>
    <property type="molecule type" value="Genomic_DNA"/>
</dbReference>
<evidence type="ECO:0000313" key="1">
    <source>
        <dbReference type="EMBL" id="CAI2361242.1"/>
    </source>
</evidence>
<keyword evidence="2" id="KW-1185">Reference proteome</keyword>
<proteinExistence type="predicted"/>
<dbReference type="Proteomes" id="UP001295684">
    <property type="component" value="Unassembled WGS sequence"/>
</dbReference>
<name>A0AAD1U2V8_EUPCR</name>
<sequence>MFKETGVKQSIKEVPENSLIFLNNKASPVAIKKIDLLSLLKDNILSLNDQIVNHIESKDQGLLLKLPKLTNNFINKYLKGKLFVLKTDELSKICPSESGMAATTRKAVTSLCRGFSCELVGTNSIKVSIPAPVISTDNAEIQTLDPQAVEIKNLQSITSHKSSEISSLKSIISTKNSHIPSKKLTYL</sequence>
<protein>
    <submittedName>
        <fullName evidence="1">Uncharacterized protein</fullName>
    </submittedName>
</protein>
<evidence type="ECO:0000313" key="2">
    <source>
        <dbReference type="Proteomes" id="UP001295684"/>
    </source>
</evidence>
<reference evidence="1" key="1">
    <citation type="submission" date="2023-07" db="EMBL/GenBank/DDBJ databases">
        <authorList>
            <consortium name="AG Swart"/>
            <person name="Singh M."/>
            <person name="Singh A."/>
            <person name="Seah K."/>
            <person name="Emmerich C."/>
        </authorList>
    </citation>
    <scope>NUCLEOTIDE SEQUENCE</scope>
    <source>
        <strain evidence="1">DP1</strain>
    </source>
</reference>